<proteinExistence type="predicted"/>
<keyword evidence="4" id="KW-0808">Transferase</keyword>
<dbReference type="SUPFAM" id="SSF53756">
    <property type="entry name" value="UDP-Glycosyltransferase/glycogen phosphorylase"/>
    <property type="match status" value="1"/>
</dbReference>
<dbReference type="InterPro" id="IPR052182">
    <property type="entry name" value="Glycogen/Maltodextrin_Phosph"/>
</dbReference>
<organism evidence="6 7">
    <name type="scientific">Candidatus Liptonbacteria bacterium RIFCSPLOWO2_01_FULL_52_25</name>
    <dbReference type="NCBI Taxonomy" id="1798650"/>
    <lineage>
        <taxon>Bacteria</taxon>
        <taxon>Candidatus Liptoniibacteriota</taxon>
    </lineage>
</organism>
<evidence type="ECO:0000313" key="7">
    <source>
        <dbReference type="Proteomes" id="UP000178880"/>
    </source>
</evidence>
<dbReference type="Gene3D" id="3.40.50.2000">
    <property type="entry name" value="Glycogen Phosphorylase B"/>
    <property type="match status" value="2"/>
</dbReference>
<sequence>MKPCTVAFIVAEMMIPELGKFACNGNFRGGLGDLSGHIPDGMAGRGVKVLPITYFYPTHWQTREPINYHHTPAQWLFDLDVDIHFGRRTVPIFGIGRAGAWAYGINDPCAGYLYPGNSEKKIDQAAFLGRAVPALLKRLGQKPDIMWCQEWMAGLVIPNMRDDPYFDDTKYLFTIHTTVREALETFPAEWYGKTAVDGRHCEDYIRNGNGRIDISFGSVKQAHRITGVSEENGEVLRAMFPEAARENKISGIMNGVSRNFMLSPHIKALGDNPTPEGLWGAHLQDKQELLQYIQAKTGMAFNPQKPLVGLVRRLATYKNQKPMFEKIVEAICSDRDETANGREGLATNLFIGGIAHEDDGECRQWMSEFAEWMKNPHLRGRFVYIPEYSERIRTLAVRGSDTWVSCPQLRLEACGTSDFGAKMNGNPNIASRTGGIREHGKEINFETGEGDTLFIEPYNSATLYLQLKRMTGRMYDFLENGNGSWLTIRANNFLGGKELDVAHMIEKYEKLCFEPLLEQDPA</sequence>
<name>A0A1G2CIA7_9BACT</name>
<dbReference type="Pfam" id="PF08323">
    <property type="entry name" value="Glyco_transf_5"/>
    <property type="match status" value="1"/>
</dbReference>
<evidence type="ECO:0000256" key="4">
    <source>
        <dbReference type="ARBA" id="ARBA00022679"/>
    </source>
</evidence>
<comment type="caution">
    <text evidence="6">The sequence shown here is derived from an EMBL/GenBank/DDBJ whole genome shotgun (WGS) entry which is preliminary data.</text>
</comment>
<protein>
    <recommendedName>
        <fullName evidence="2">starch synthase</fullName>
        <ecNumber evidence="2">2.4.1.21</ecNumber>
    </recommendedName>
</protein>
<dbReference type="EMBL" id="MHLA01000001">
    <property type="protein sequence ID" value="OGZ00391.1"/>
    <property type="molecule type" value="Genomic_DNA"/>
</dbReference>
<dbReference type="AlphaFoldDB" id="A0A1G2CIA7"/>
<evidence type="ECO:0000256" key="1">
    <source>
        <dbReference type="ARBA" id="ARBA00001478"/>
    </source>
</evidence>
<dbReference type="EC" id="2.4.1.21" evidence="2"/>
<evidence type="ECO:0000313" key="6">
    <source>
        <dbReference type="EMBL" id="OGZ00391.1"/>
    </source>
</evidence>
<dbReference type="PANTHER" id="PTHR42655:SF1">
    <property type="entry name" value="GLYCOGEN PHOSPHORYLASE"/>
    <property type="match status" value="1"/>
</dbReference>
<feature type="domain" description="Starch synthase catalytic" evidence="5">
    <location>
        <begin position="29"/>
        <end position="231"/>
    </location>
</feature>
<dbReference type="Proteomes" id="UP000178880">
    <property type="component" value="Unassembled WGS sequence"/>
</dbReference>
<dbReference type="InterPro" id="IPR013534">
    <property type="entry name" value="Starch_synth_cat_dom"/>
</dbReference>
<evidence type="ECO:0000256" key="3">
    <source>
        <dbReference type="ARBA" id="ARBA00022676"/>
    </source>
</evidence>
<accession>A0A1G2CIA7</accession>
<keyword evidence="3" id="KW-0328">Glycosyltransferase</keyword>
<dbReference type="PANTHER" id="PTHR42655">
    <property type="entry name" value="GLYCOGEN PHOSPHORYLASE"/>
    <property type="match status" value="1"/>
</dbReference>
<reference evidence="6 7" key="1">
    <citation type="journal article" date="2016" name="Nat. Commun.">
        <title>Thousands of microbial genomes shed light on interconnected biogeochemical processes in an aquifer system.</title>
        <authorList>
            <person name="Anantharaman K."/>
            <person name="Brown C.T."/>
            <person name="Hug L.A."/>
            <person name="Sharon I."/>
            <person name="Castelle C.J."/>
            <person name="Probst A.J."/>
            <person name="Thomas B.C."/>
            <person name="Singh A."/>
            <person name="Wilkins M.J."/>
            <person name="Karaoz U."/>
            <person name="Brodie E.L."/>
            <person name="Williams K.H."/>
            <person name="Hubbard S.S."/>
            <person name="Banfield J.F."/>
        </authorList>
    </citation>
    <scope>NUCLEOTIDE SEQUENCE [LARGE SCALE GENOMIC DNA]</scope>
</reference>
<comment type="catalytic activity">
    <reaction evidence="1">
        <text>[(1-&gt;4)-alpha-D-glucosyl](n) + ADP-alpha-D-glucose = [(1-&gt;4)-alpha-D-glucosyl](n+1) + ADP + H(+)</text>
        <dbReference type="Rhea" id="RHEA:18189"/>
        <dbReference type="Rhea" id="RHEA-COMP:9584"/>
        <dbReference type="Rhea" id="RHEA-COMP:9587"/>
        <dbReference type="ChEBI" id="CHEBI:15378"/>
        <dbReference type="ChEBI" id="CHEBI:15444"/>
        <dbReference type="ChEBI" id="CHEBI:57498"/>
        <dbReference type="ChEBI" id="CHEBI:456216"/>
        <dbReference type="EC" id="2.4.1.21"/>
    </reaction>
</comment>
<dbReference type="STRING" id="1798650.A2945_03530"/>
<gene>
    <name evidence="6" type="ORF">A2945_03530</name>
</gene>
<evidence type="ECO:0000256" key="2">
    <source>
        <dbReference type="ARBA" id="ARBA00012588"/>
    </source>
</evidence>
<evidence type="ECO:0000259" key="5">
    <source>
        <dbReference type="Pfam" id="PF08323"/>
    </source>
</evidence>
<dbReference type="GO" id="GO:0009011">
    <property type="term" value="F:alpha-1,4-glucan glucosyltransferase (ADP-glucose donor) activity"/>
    <property type="evidence" value="ECO:0007669"/>
    <property type="project" value="UniProtKB-EC"/>
</dbReference>